<evidence type="ECO:0000259" key="9">
    <source>
        <dbReference type="PROSITE" id="PS50053"/>
    </source>
</evidence>
<comment type="subcellular location">
    <subcellularLocation>
        <location evidence="1">Nucleus</location>
    </subcellularLocation>
</comment>
<accession>A0A8X8A6S4</accession>
<dbReference type="CDD" id="cd14382">
    <property type="entry name" value="UBA2_RAD23_plant"/>
    <property type="match status" value="1"/>
</dbReference>
<dbReference type="PROSITE" id="PS50053">
    <property type="entry name" value="UBIQUITIN_2"/>
    <property type="match status" value="1"/>
</dbReference>
<evidence type="ECO:0000313" key="10">
    <source>
        <dbReference type="EMBL" id="KAG6781560.1"/>
    </source>
</evidence>
<evidence type="ECO:0000256" key="3">
    <source>
        <dbReference type="ARBA" id="ARBA00022737"/>
    </source>
</evidence>
<evidence type="ECO:0000256" key="4">
    <source>
        <dbReference type="ARBA" id="ARBA00022763"/>
    </source>
</evidence>
<dbReference type="GO" id="GO:0070628">
    <property type="term" value="F:proteasome binding"/>
    <property type="evidence" value="ECO:0007669"/>
    <property type="project" value="TreeGrafter"/>
</dbReference>
<dbReference type="GO" id="GO:0043161">
    <property type="term" value="P:proteasome-mediated ubiquitin-dependent protein catabolic process"/>
    <property type="evidence" value="ECO:0007669"/>
    <property type="project" value="InterPro"/>
</dbReference>
<feature type="compositionally biased region" description="Low complexity" evidence="7">
    <location>
        <begin position="190"/>
        <end position="201"/>
    </location>
</feature>
<dbReference type="CDD" id="cd01805">
    <property type="entry name" value="Ubl_Rad23"/>
    <property type="match status" value="1"/>
</dbReference>
<dbReference type="GO" id="GO:0043130">
    <property type="term" value="F:ubiquitin binding"/>
    <property type="evidence" value="ECO:0007669"/>
    <property type="project" value="TreeGrafter"/>
</dbReference>
<feature type="region of interest" description="Disordered" evidence="7">
    <location>
        <begin position="190"/>
        <end position="239"/>
    </location>
</feature>
<evidence type="ECO:0008006" key="12">
    <source>
        <dbReference type="Google" id="ProtNLM"/>
    </source>
</evidence>
<organism evidence="10 11">
    <name type="scientific">Populus tomentosa</name>
    <name type="common">Chinese white poplar</name>
    <dbReference type="NCBI Taxonomy" id="118781"/>
    <lineage>
        <taxon>Eukaryota</taxon>
        <taxon>Viridiplantae</taxon>
        <taxon>Streptophyta</taxon>
        <taxon>Embryophyta</taxon>
        <taxon>Tracheophyta</taxon>
        <taxon>Spermatophyta</taxon>
        <taxon>Magnoliopsida</taxon>
        <taxon>eudicotyledons</taxon>
        <taxon>Gunneridae</taxon>
        <taxon>Pentapetalae</taxon>
        <taxon>rosids</taxon>
        <taxon>fabids</taxon>
        <taxon>Malpighiales</taxon>
        <taxon>Salicaceae</taxon>
        <taxon>Saliceae</taxon>
        <taxon>Populus</taxon>
    </lineage>
</organism>
<feature type="domain" description="UBA" evidence="8">
    <location>
        <begin position="490"/>
        <end position="530"/>
    </location>
</feature>
<feature type="domain" description="Ubiquitin-like" evidence="9">
    <location>
        <begin position="112"/>
        <end position="190"/>
    </location>
</feature>
<dbReference type="AlphaFoldDB" id="A0A8X8A6S4"/>
<dbReference type="OrthoDB" id="419317at2759"/>
<dbReference type="SMART" id="SM00165">
    <property type="entry name" value="UBA"/>
    <property type="match status" value="2"/>
</dbReference>
<keyword evidence="6" id="KW-0539">Nucleus</keyword>
<dbReference type="GO" id="GO:0031593">
    <property type="term" value="F:polyubiquitin modification-dependent protein binding"/>
    <property type="evidence" value="ECO:0007669"/>
    <property type="project" value="TreeGrafter"/>
</dbReference>
<evidence type="ECO:0000256" key="7">
    <source>
        <dbReference type="SAM" id="MobiDB-lite"/>
    </source>
</evidence>
<dbReference type="PANTHER" id="PTHR10621">
    <property type="entry name" value="UV EXCISION REPAIR PROTEIN RAD23"/>
    <property type="match status" value="1"/>
</dbReference>
<proteinExistence type="inferred from homology"/>
<dbReference type="Pfam" id="PF09280">
    <property type="entry name" value="XPC-binding"/>
    <property type="match status" value="1"/>
</dbReference>
<dbReference type="PANTHER" id="PTHR10621:SF0">
    <property type="entry name" value="UV EXCISION REPAIR PROTEIN RAD23"/>
    <property type="match status" value="1"/>
</dbReference>
<comment type="similarity">
    <text evidence="2">Belongs to the RAD23 family.</text>
</comment>
<dbReference type="Pfam" id="PF00240">
    <property type="entry name" value="ubiquitin"/>
    <property type="match status" value="1"/>
</dbReference>
<evidence type="ECO:0000256" key="1">
    <source>
        <dbReference type="ARBA" id="ARBA00004123"/>
    </source>
</evidence>
<evidence type="ECO:0000313" key="11">
    <source>
        <dbReference type="Proteomes" id="UP000886885"/>
    </source>
</evidence>
<evidence type="ECO:0000259" key="8">
    <source>
        <dbReference type="PROSITE" id="PS50030"/>
    </source>
</evidence>
<dbReference type="GO" id="GO:0005654">
    <property type="term" value="C:nucleoplasm"/>
    <property type="evidence" value="ECO:0007669"/>
    <property type="project" value="TreeGrafter"/>
</dbReference>
<dbReference type="FunFam" id="3.10.20.90:FF:000069">
    <property type="entry name" value="UV excision repair protein RAD23"/>
    <property type="match status" value="1"/>
</dbReference>
<gene>
    <name evidence="10" type="ORF">POTOM_014471</name>
</gene>
<feature type="compositionally biased region" description="Low complexity" evidence="7">
    <location>
        <begin position="208"/>
        <end position="239"/>
    </location>
</feature>
<dbReference type="FunFam" id="1.10.8.10:FF:000002">
    <property type="entry name" value="UV excision repair protein RAD23 homolog"/>
    <property type="match status" value="1"/>
</dbReference>
<dbReference type="FunFam" id="1.10.8.10:FF:000003">
    <property type="entry name" value="UV excision repair protein RAD23 homolog"/>
    <property type="match status" value="1"/>
</dbReference>
<dbReference type="Proteomes" id="UP000886885">
    <property type="component" value="Chromosome 3D"/>
</dbReference>
<dbReference type="InterPro" id="IPR015940">
    <property type="entry name" value="UBA"/>
</dbReference>
<feature type="domain" description="UBA" evidence="8">
    <location>
        <begin position="253"/>
        <end position="296"/>
    </location>
</feature>
<dbReference type="InterPro" id="IPR015360">
    <property type="entry name" value="XPC-bd"/>
</dbReference>
<keyword evidence="4" id="KW-0227">DNA damage</keyword>
<evidence type="ECO:0000256" key="5">
    <source>
        <dbReference type="ARBA" id="ARBA00023204"/>
    </source>
</evidence>
<dbReference type="InterPro" id="IPR004806">
    <property type="entry name" value="Rad23"/>
</dbReference>
<evidence type="ECO:0000256" key="6">
    <source>
        <dbReference type="ARBA" id="ARBA00023242"/>
    </source>
</evidence>
<dbReference type="SMART" id="SM00213">
    <property type="entry name" value="UBQ"/>
    <property type="match status" value="1"/>
</dbReference>
<reference evidence="10" key="1">
    <citation type="journal article" date="2020" name="bioRxiv">
        <title>Hybrid origin of Populus tomentosa Carr. identified through genome sequencing and phylogenomic analysis.</title>
        <authorList>
            <person name="An X."/>
            <person name="Gao K."/>
            <person name="Chen Z."/>
            <person name="Li J."/>
            <person name="Yang X."/>
            <person name="Yang X."/>
            <person name="Zhou J."/>
            <person name="Guo T."/>
            <person name="Zhao T."/>
            <person name="Huang S."/>
            <person name="Miao D."/>
            <person name="Khan W.U."/>
            <person name="Rao P."/>
            <person name="Ye M."/>
            <person name="Lei B."/>
            <person name="Liao W."/>
            <person name="Wang J."/>
            <person name="Ji L."/>
            <person name="Li Y."/>
            <person name="Guo B."/>
            <person name="Mustafa N.S."/>
            <person name="Li S."/>
            <person name="Yun Q."/>
            <person name="Keller S.R."/>
            <person name="Mao J."/>
            <person name="Zhang R."/>
            <person name="Strauss S.H."/>
        </authorList>
    </citation>
    <scope>NUCLEOTIDE SEQUENCE</scope>
    <source>
        <strain evidence="10">GM15</strain>
        <tissue evidence="10">Leaf</tissue>
    </source>
</reference>
<dbReference type="InterPro" id="IPR000626">
    <property type="entry name" value="Ubiquitin-like_dom"/>
</dbReference>
<dbReference type="Pfam" id="PF00627">
    <property type="entry name" value="UBA"/>
    <property type="match status" value="2"/>
</dbReference>
<name>A0A8X8A6S4_POPTO</name>
<dbReference type="EMBL" id="JAAWWB010000006">
    <property type="protein sequence ID" value="KAG6781560.1"/>
    <property type="molecule type" value="Genomic_DNA"/>
</dbReference>
<dbReference type="GO" id="GO:0003684">
    <property type="term" value="F:damaged DNA binding"/>
    <property type="evidence" value="ECO:0007669"/>
    <property type="project" value="InterPro"/>
</dbReference>
<dbReference type="PROSITE" id="PS50030">
    <property type="entry name" value="UBA"/>
    <property type="match status" value="2"/>
</dbReference>
<keyword evidence="3" id="KW-0677">Repeat</keyword>
<dbReference type="GO" id="GO:0005829">
    <property type="term" value="C:cytosol"/>
    <property type="evidence" value="ECO:0007669"/>
    <property type="project" value="TreeGrafter"/>
</dbReference>
<keyword evidence="5" id="KW-0234">DNA repair</keyword>
<sequence length="536" mass="57999">MGAAPRLALEVENRWFCPWEIGTTALEGFSGIQQTLCTMNMLDLASWLFVSEAQGWFVLELFLISVYCQNDGFILRFLGFAGFHSQHTLVLLGFPPSNAVVFASLPHNSSTMKLTVKTLKGSHFEIKVHPTDTIMGVKKNIEDAQGKDNYPCGQQLLIHNGKVLKDETTLADNKVTEDGFLVVMLSKSKTGTAGTSSTQPVSTPPTTTPTSTSTPAPDAQALDSKSASASDSATANAQSDTYGQAASNLVAGSNLEQTIQQIMDMGGGTWDKETVTRALRAAYNNPERAVDYLYSGIPETAEVAVPVARFPADQATETGAAPAAPAPAFGAPNSSPLNMFPEVKLQILEGFHFTISGGGGGAGGGLGSLDFLRNNQQVWLDFNAMHFNAKLIVSSIAFNGSSKSTNLAGAFHFFIYYFSISTFVVLRFNQLLLLQPMLQELGKQNPQLLRIIQEHHAEFLQLINEPLDGSEGDIFDQPDQDMPHAINVTPAEQEAIERLEAMGFDRALVIEAFLACDRNEQLAANYLLENAGDFED</sequence>
<comment type="caution">
    <text evidence="10">The sequence shown here is derived from an EMBL/GenBank/DDBJ whole genome shotgun (WGS) entry which is preliminary data.</text>
</comment>
<dbReference type="CDD" id="cd14379">
    <property type="entry name" value="UBA1_Rad23_plant"/>
    <property type="match status" value="1"/>
</dbReference>
<keyword evidence="11" id="KW-1185">Reference proteome</keyword>
<dbReference type="GO" id="GO:0006289">
    <property type="term" value="P:nucleotide-excision repair"/>
    <property type="evidence" value="ECO:0007669"/>
    <property type="project" value="InterPro"/>
</dbReference>
<evidence type="ECO:0000256" key="2">
    <source>
        <dbReference type="ARBA" id="ARBA00009878"/>
    </source>
</evidence>
<dbReference type="NCBIfam" id="TIGR00601">
    <property type="entry name" value="rad23"/>
    <property type="match status" value="1"/>
</dbReference>
<protein>
    <recommendedName>
        <fullName evidence="12">DNA repair protein RAD23</fullName>
    </recommendedName>
</protein>